<evidence type="ECO:0000313" key="2">
    <source>
        <dbReference type="Proteomes" id="UP000693715"/>
    </source>
</evidence>
<accession>A0ABX8LYB3</accession>
<dbReference type="RefSeq" id="WP_217469690.1">
    <property type="nucleotide sequence ID" value="NZ_CP020335.1"/>
</dbReference>
<evidence type="ECO:0000313" key="1">
    <source>
        <dbReference type="EMBL" id="QXF34309.1"/>
    </source>
</evidence>
<dbReference type="EMBL" id="CP020335">
    <property type="protein sequence ID" value="QXF34309.1"/>
    <property type="molecule type" value="Genomic_DNA"/>
</dbReference>
<name>A0ABX8LYB3_9GAMM</name>
<keyword evidence="2" id="KW-1185">Reference proteome</keyword>
<proteinExistence type="predicted"/>
<organism evidence="1 2">
    <name type="scientific">Photorhabdus akhurstii</name>
    <dbReference type="NCBI Taxonomy" id="171438"/>
    <lineage>
        <taxon>Bacteria</taxon>
        <taxon>Pseudomonadati</taxon>
        <taxon>Pseudomonadota</taxon>
        <taxon>Gammaproteobacteria</taxon>
        <taxon>Enterobacterales</taxon>
        <taxon>Morganellaceae</taxon>
        <taxon>Photorhabdus</taxon>
    </lineage>
</organism>
<dbReference type="Proteomes" id="UP000693715">
    <property type="component" value="Chromosome"/>
</dbReference>
<sequence length="94" mass="11140">MKTNQVKFNEKDLVKVSYLWMKNNPSKIIPPHRNDNIYNFSVKINGTFHCFNKYEEYKVYSIGTTGSWLVIKDENLNLINVDCNDFREIFTKIA</sequence>
<gene>
    <name evidence="1" type="ORF">B0X70_14990</name>
</gene>
<protein>
    <submittedName>
        <fullName evidence="1">Uncharacterized protein</fullName>
    </submittedName>
</protein>
<reference evidence="1 2" key="1">
    <citation type="submission" date="2017-03" db="EMBL/GenBank/DDBJ databases">
        <title>Genome comparison of Photorhabdus luminescens strain 0813-124 phase variants.</title>
        <authorList>
            <person name="Chien C.-C."/>
            <person name="Chen W.-J."/>
            <person name="Shih M.-C."/>
            <person name="Hsieh F.-C."/>
        </authorList>
    </citation>
    <scope>NUCLEOTIDE SEQUENCE [LARGE SCALE GENOMIC DNA]</scope>
    <source>
        <strain evidence="1 2">0813-124 phase II</strain>
    </source>
</reference>